<accession>A0A9P9A307</accession>
<keyword evidence="11" id="KW-0119">Carbohydrate metabolism</keyword>
<dbReference type="EC" id="3.2.1.21" evidence="5"/>
<keyword evidence="9" id="KW-0136">Cellulose degradation</keyword>
<evidence type="ECO:0000256" key="3">
    <source>
        <dbReference type="ARBA" id="ARBA00004987"/>
    </source>
</evidence>
<dbReference type="InterPro" id="IPR001764">
    <property type="entry name" value="Glyco_hydro_3_N"/>
</dbReference>
<evidence type="ECO:0000256" key="8">
    <source>
        <dbReference type="ARBA" id="ARBA00022801"/>
    </source>
</evidence>
<evidence type="ECO:0000256" key="14">
    <source>
        <dbReference type="SAM" id="MobiDB-lite"/>
    </source>
</evidence>
<dbReference type="SMART" id="SM01217">
    <property type="entry name" value="Fn3_like"/>
    <property type="match status" value="1"/>
</dbReference>
<keyword evidence="12" id="KW-0326">Glycosidase</keyword>
<proteinExistence type="inferred from homology"/>
<evidence type="ECO:0000256" key="13">
    <source>
        <dbReference type="ARBA" id="ARBA00023326"/>
    </source>
</evidence>
<dbReference type="InterPro" id="IPR050288">
    <property type="entry name" value="Cellulose_deg_GH3"/>
</dbReference>
<dbReference type="Gene3D" id="3.40.50.1700">
    <property type="entry name" value="Glycoside hydrolase family 3 C-terminal domain"/>
    <property type="match status" value="2"/>
</dbReference>
<keyword evidence="6" id="KW-0964">Secreted</keyword>
<name>A0A9P9A307_9PEZI</name>
<comment type="catalytic activity">
    <reaction evidence="1">
        <text>Hydrolysis of terminal, non-reducing beta-D-glucosyl residues with release of beta-D-glucose.</text>
        <dbReference type="EC" id="3.2.1.21"/>
    </reaction>
</comment>
<keyword evidence="13" id="KW-0624">Polysaccharide degradation</keyword>
<evidence type="ECO:0000256" key="9">
    <source>
        <dbReference type="ARBA" id="ARBA00023001"/>
    </source>
</evidence>
<feature type="signal peptide" evidence="15">
    <location>
        <begin position="1"/>
        <end position="22"/>
    </location>
</feature>
<feature type="compositionally biased region" description="Low complexity" evidence="14">
    <location>
        <begin position="473"/>
        <end position="510"/>
    </location>
</feature>
<dbReference type="RefSeq" id="XP_045965452.1">
    <property type="nucleotide sequence ID" value="XM_046097384.1"/>
</dbReference>
<keyword evidence="10" id="KW-0325">Glycoprotein</keyword>
<feature type="domain" description="Fibronectin type III-like" evidence="16">
    <location>
        <begin position="745"/>
        <end position="814"/>
    </location>
</feature>
<dbReference type="AlphaFoldDB" id="A0A9P9A307"/>
<evidence type="ECO:0000313" key="17">
    <source>
        <dbReference type="EMBL" id="KAH6661321.1"/>
    </source>
</evidence>
<dbReference type="Pfam" id="PF00933">
    <property type="entry name" value="Glyco_hydro_3"/>
    <property type="match status" value="1"/>
</dbReference>
<gene>
    <name evidence="17" type="ORF">BKA67DRAFT_511153</name>
</gene>
<evidence type="ECO:0000256" key="7">
    <source>
        <dbReference type="ARBA" id="ARBA00022729"/>
    </source>
</evidence>
<dbReference type="Pfam" id="PF01915">
    <property type="entry name" value="Glyco_hydro_3_C"/>
    <property type="match status" value="1"/>
</dbReference>
<comment type="pathway">
    <text evidence="3">Glycan metabolism; cellulose degradation.</text>
</comment>
<organism evidence="17 18">
    <name type="scientific">Truncatella angustata</name>
    <dbReference type="NCBI Taxonomy" id="152316"/>
    <lineage>
        <taxon>Eukaryota</taxon>
        <taxon>Fungi</taxon>
        <taxon>Dikarya</taxon>
        <taxon>Ascomycota</taxon>
        <taxon>Pezizomycotina</taxon>
        <taxon>Sordariomycetes</taxon>
        <taxon>Xylariomycetidae</taxon>
        <taxon>Amphisphaeriales</taxon>
        <taxon>Sporocadaceae</taxon>
        <taxon>Truncatella</taxon>
    </lineage>
</organism>
<evidence type="ECO:0000256" key="4">
    <source>
        <dbReference type="ARBA" id="ARBA00005336"/>
    </source>
</evidence>
<comment type="similarity">
    <text evidence="4">Belongs to the glycosyl hydrolase 3 family.</text>
</comment>
<dbReference type="GO" id="GO:0005576">
    <property type="term" value="C:extracellular region"/>
    <property type="evidence" value="ECO:0007669"/>
    <property type="project" value="UniProtKB-SubCell"/>
</dbReference>
<dbReference type="SUPFAM" id="SSF51445">
    <property type="entry name" value="(Trans)glycosidases"/>
    <property type="match status" value="1"/>
</dbReference>
<dbReference type="Gene3D" id="2.60.40.10">
    <property type="entry name" value="Immunoglobulins"/>
    <property type="match status" value="1"/>
</dbReference>
<dbReference type="PRINTS" id="PR00133">
    <property type="entry name" value="GLHYDRLASE3"/>
</dbReference>
<keyword evidence="7 15" id="KW-0732">Signal</keyword>
<dbReference type="InterPro" id="IPR026891">
    <property type="entry name" value="Fn3-like"/>
</dbReference>
<evidence type="ECO:0000256" key="5">
    <source>
        <dbReference type="ARBA" id="ARBA00012744"/>
    </source>
</evidence>
<dbReference type="InterPro" id="IPR036962">
    <property type="entry name" value="Glyco_hydro_3_N_sf"/>
</dbReference>
<dbReference type="Pfam" id="PF14310">
    <property type="entry name" value="Fn3-like"/>
    <property type="match status" value="1"/>
</dbReference>
<dbReference type="InterPro" id="IPR013783">
    <property type="entry name" value="Ig-like_fold"/>
</dbReference>
<dbReference type="InterPro" id="IPR002772">
    <property type="entry name" value="Glyco_hydro_3_C"/>
</dbReference>
<sequence length="836" mass="87559">MKGPRALSVASALSFFTSGLCASNSTNTTSSASSPVLLADGTVDLGIAAEAYEKAVTFVSSLTNAQKISIITGQSITDDNATWTPLVTKDGAVGVNMNFFVSGFTTPAALAMTWNRTLFLENFAAVGQEFYDSGANLIDGPVSSPMGRVVYGGRNSEGFASDPYLNGVAMGQAVTGMNSAGVITAGRHFLFNEQETNRSSTNRYSSNVDDKTTREVYLWPFADGVKSGLMAAMCAMNKVNNTLSCENSELLNEYLKTAVGFPGMVFPDQGAQSTSYGSANGGLDYGSSSLWSEEILEAGISNGSFTQARLDDMAVRNVIGYYFAGLDDGEQPSETAYVNYRDVRGDHADVIRQVGGEALVLLKNTQDDTGRGLPLNKPKTISLFGAHAGPVMAGPNRAFSVQGTPADTYQGHLAGPGGSGQPSLSYLVTPFQAISARAIADRSMIWWILNNTYTDDNSSSGGMGGGSGGGGMPSMSDNSTSTGTAPSGASSTSFSDTNGTTSGNSSSDAAGSGGGSSSGGSTNLGNLGSGTALSPSLSNYAENSAVCLVFINADSGEGADRGELSNDEQDTMVTTVAATCNNTIVVVNTVGPRILDAWIEHENVTAVLYSGLLGQESGNAIADVLYGDVNPSAKLGYTIPKNASDYPTEFNICEEEQCDYTEGVYLDYRWFDAENVTVRFPFGYGLSYTNFTYGADVTATVTNETALTYKYASGTLTLGGEEDLWDEIVNVTASVSNSGELTGAEVAQLYISFPDEAEQPIRILRGFEKVSMAAGESVDITFSLHRRDLSYWDTAAQAWAVASGDYTIAVGSSSRDIRASTTLTLTVGSTAVKRCS</sequence>
<evidence type="ECO:0000256" key="1">
    <source>
        <dbReference type="ARBA" id="ARBA00000448"/>
    </source>
</evidence>
<dbReference type="GeneID" id="70126276"/>
<dbReference type="GO" id="GO:0030245">
    <property type="term" value="P:cellulose catabolic process"/>
    <property type="evidence" value="ECO:0007669"/>
    <property type="project" value="UniProtKB-KW"/>
</dbReference>
<protein>
    <recommendedName>
        <fullName evidence="5">beta-glucosidase</fullName>
        <ecNumber evidence="5">3.2.1.21</ecNumber>
    </recommendedName>
</protein>
<evidence type="ECO:0000256" key="2">
    <source>
        <dbReference type="ARBA" id="ARBA00004613"/>
    </source>
</evidence>
<dbReference type="InterPro" id="IPR017853">
    <property type="entry name" value="GH"/>
</dbReference>
<feature type="compositionally biased region" description="Gly residues" evidence="14">
    <location>
        <begin position="461"/>
        <end position="472"/>
    </location>
</feature>
<feature type="region of interest" description="Disordered" evidence="14">
    <location>
        <begin position="457"/>
        <end position="522"/>
    </location>
</feature>
<evidence type="ECO:0000256" key="15">
    <source>
        <dbReference type="SAM" id="SignalP"/>
    </source>
</evidence>
<comment type="subcellular location">
    <subcellularLocation>
        <location evidence="2">Secreted</location>
    </subcellularLocation>
</comment>
<comment type="caution">
    <text evidence="17">The sequence shown here is derived from an EMBL/GenBank/DDBJ whole genome shotgun (WGS) entry which is preliminary data.</text>
</comment>
<dbReference type="PANTHER" id="PTHR42715">
    <property type="entry name" value="BETA-GLUCOSIDASE"/>
    <property type="match status" value="1"/>
</dbReference>
<dbReference type="GO" id="GO:0008422">
    <property type="term" value="F:beta-glucosidase activity"/>
    <property type="evidence" value="ECO:0007669"/>
    <property type="project" value="UniProtKB-EC"/>
</dbReference>
<keyword evidence="18" id="KW-1185">Reference proteome</keyword>
<dbReference type="SUPFAM" id="SSF52279">
    <property type="entry name" value="Beta-D-glucan exohydrolase, C-terminal domain"/>
    <property type="match status" value="1"/>
</dbReference>
<dbReference type="FunFam" id="2.60.40.10:FF:000757">
    <property type="entry name" value="Beta-glucosidase G"/>
    <property type="match status" value="1"/>
</dbReference>
<evidence type="ECO:0000256" key="11">
    <source>
        <dbReference type="ARBA" id="ARBA00023277"/>
    </source>
</evidence>
<dbReference type="OrthoDB" id="416222at2759"/>
<dbReference type="InterPro" id="IPR036881">
    <property type="entry name" value="Glyco_hydro_3_C_sf"/>
</dbReference>
<evidence type="ECO:0000313" key="18">
    <source>
        <dbReference type="Proteomes" id="UP000758603"/>
    </source>
</evidence>
<dbReference type="PANTHER" id="PTHR42715:SF14">
    <property type="entry name" value="BETA-GLUCOSIDASE D-RELATED"/>
    <property type="match status" value="1"/>
</dbReference>
<evidence type="ECO:0000256" key="10">
    <source>
        <dbReference type="ARBA" id="ARBA00023180"/>
    </source>
</evidence>
<evidence type="ECO:0000256" key="12">
    <source>
        <dbReference type="ARBA" id="ARBA00023295"/>
    </source>
</evidence>
<keyword evidence="8 17" id="KW-0378">Hydrolase</keyword>
<evidence type="ECO:0000259" key="16">
    <source>
        <dbReference type="SMART" id="SM01217"/>
    </source>
</evidence>
<feature type="chain" id="PRO_5040474492" description="beta-glucosidase" evidence="15">
    <location>
        <begin position="23"/>
        <end position="836"/>
    </location>
</feature>
<dbReference type="EMBL" id="JAGPXC010000001">
    <property type="protein sequence ID" value="KAH6661321.1"/>
    <property type="molecule type" value="Genomic_DNA"/>
</dbReference>
<dbReference type="Gene3D" id="3.20.20.300">
    <property type="entry name" value="Glycoside hydrolase, family 3, N-terminal domain"/>
    <property type="match status" value="1"/>
</dbReference>
<evidence type="ECO:0000256" key="6">
    <source>
        <dbReference type="ARBA" id="ARBA00022525"/>
    </source>
</evidence>
<dbReference type="Proteomes" id="UP000758603">
    <property type="component" value="Unassembled WGS sequence"/>
</dbReference>
<reference evidence="17" key="1">
    <citation type="journal article" date="2021" name="Nat. Commun.">
        <title>Genetic determinants of endophytism in the Arabidopsis root mycobiome.</title>
        <authorList>
            <person name="Mesny F."/>
            <person name="Miyauchi S."/>
            <person name="Thiergart T."/>
            <person name="Pickel B."/>
            <person name="Atanasova L."/>
            <person name="Karlsson M."/>
            <person name="Huettel B."/>
            <person name="Barry K.W."/>
            <person name="Haridas S."/>
            <person name="Chen C."/>
            <person name="Bauer D."/>
            <person name="Andreopoulos W."/>
            <person name="Pangilinan J."/>
            <person name="LaButti K."/>
            <person name="Riley R."/>
            <person name="Lipzen A."/>
            <person name="Clum A."/>
            <person name="Drula E."/>
            <person name="Henrissat B."/>
            <person name="Kohler A."/>
            <person name="Grigoriev I.V."/>
            <person name="Martin F.M."/>
            <person name="Hacquard S."/>
        </authorList>
    </citation>
    <scope>NUCLEOTIDE SEQUENCE</scope>
    <source>
        <strain evidence="17">MPI-SDFR-AT-0073</strain>
    </source>
</reference>